<comment type="caution">
    <text evidence="1">The sequence shown here is derived from an EMBL/GenBank/DDBJ whole genome shotgun (WGS) entry which is preliminary data.</text>
</comment>
<proteinExistence type="predicted"/>
<sequence>MKFSCILFQMGNNTGIEVPEHVLEALGSRRAAVKVTVNGYVYRSTIGAMAGKALIPFSSEHRKASGLKGGDTVDVAVEKDDAPREIEVPADLLDALASDDLKAGFEALAPSKRKAHVLSVEDAKTPETRTKRIEKVIASLR</sequence>
<evidence type="ECO:0008006" key="3">
    <source>
        <dbReference type="Google" id="ProtNLM"/>
    </source>
</evidence>
<dbReference type="SUPFAM" id="SSF141694">
    <property type="entry name" value="AF2212/PG0164-like"/>
    <property type="match status" value="1"/>
</dbReference>
<organism evidence="1 2">
    <name type="scientific">Devosia soli</name>
    <dbReference type="NCBI Taxonomy" id="361041"/>
    <lineage>
        <taxon>Bacteria</taxon>
        <taxon>Pseudomonadati</taxon>
        <taxon>Pseudomonadota</taxon>
        <taxon>Alphaproteobacteria</taxon>
        <taxon>Hyphomicrobiales</taxon>
        <taxon>Devosiaceae</taxon>
        <taxon>Devosia</taxon>
    </lineage>
</organism>
<evidence type="ECO:0000313" key="1">
    <source>
        <dbReference type="EMBL" id="KKB75842.1"/>
    </source>
</evidence>
<name>A0A0F5L2I2_9HYPH</name>
<dbReference type="InterPro" id="IPR037079">
    <property type="entry name" value="AF2212/PG0164-like_sf"/>
</dbReference>
<dbReference type="STRING" id="361041.VW35_18940"/>
<dbReference type="PATRIC" id="fig|361041.3.peg.3203"/>
<dbReference type="AlphaFoldDB" id="A0A0F5L2I2"/>
<dbReference type="EMBL" id="LAJG01000048">
    <property type="protein sequence ID" value="KKB75842.1"/>
    <property type="molecule type" value="Genomic_DNA"/>
</dbReference>
<dbReference type="InterPro" id="IPR015018">
    <property type="entry name" value="DUF1905"/>
</dbReference>
<accession>A0A0F5L2I2</accession>
<dbReference type="Pfam" id="PF08922">
    <property type="entry name" value="DUF1905"/>
    <property type="match status" value="1"/>
</dbReference>
<keyword evidence="2" id="KW-1185">Reference proteome</keyword>
<dbReference type="OrthoDB" id="2604865at2"/>
<gene>
    <name evidence="1" type="ORF">VW35_18940</name>
</gene>
<reference evidence="1 2" key="1">
    <citation type="submission" date="2015-03" db="EMBL/GenBank/DDBJ databases">
        <authorList>
            <person name="Hassan Y.I."/>
            <person name="Lepp D."/>
            <person name="Zhou T."/>
        </authorList>
    </citation>
    <scope>NUCLEOTIDE SEQUENCE [LARGE SCALE GENOMIC DNA]</scope>
    <source>
        <strain evidence="1 2">GH2-10</strain>
    </source>
</reference>
<dbReference type="Gene3D" id="2.40.30.100">
    <property type="entry name" value="AF2212/PG0164-like"/>
    <property type="match status" value="1"/>
</dbReference>
<dbReference type="Proteomes" id="UP000033514">
    <property type="component" value="Unassembled WGS sequence"/>
</dbReference>
<protein>
    <recommendedName>
        <fullName evidence="3">DUF1905 domain-containing protein</fullName>
    </recommendedName>
</protein>
<dbReference type="Pfam" id="PF13376">
    <property type="entry name" value="OmdA"/>
    <property type="match status" value="1"/>
</dbReference>
<evidence type="ECO:0000313" key="2">
    <source>
        <dbReference type="Proteomes" id="UP000033514"/>
    </source>
</evidence>